<evidence type="ECO:0000259" key="3">
    <source>
        <dbReference type="SMART" id="SM01227"/>
    </source>
</evidence>
<evidence type="ECO:0000256" key="2">
    <source>
        <dbReference type="SAM" id="MobiDB-lite"/>
    </source>
</evidence>
<dbReference type="PANTHER" id="PTHR34357:SF14">
    <property type="entry name" value="F7A19.14 PROTEIN-RELATED"/>
    <property type="match status" value="1"/>
</dbReference>
<reference evidence="4" key="1">
    <citation type="submission" date="2016-07" db="EMBL/GenBank/DDBJ databases">
        <title>De novo transcriptome assembly of four accessions of the metal hyperaccumulator plant Noccaea caerulescens.</title>
        <authorList>
            <person name="Blande D."/>
            <person name="Halimaa P."/>
            <person name="Tervahauta A.I."/>
            <person name="Aarts M.G."/>
            <person name="Karenlampi S.O."/>
        </authorList>
    </citation>
    <scope>NUCLEOTIDE SEQUENCE</scope>
</reference>
<evidence type="ECO:0000313" key="4">
    <source>
        <dbReference type="EMBL" id="JAU12864.1"/>
    </source>
</evidence>
<protein>
    <recommendedName>
        <fullName evidence="3">GCK domain-containing protein</fullName>
    </recommendedName>
</protein>
<feature type="compositionally biased region" description="Polar residues" evidence="2">
    <location>
        <begin position="14"/>
        <end position="23"/>
    </location>
</feature>
<feature type="domain" description="GCK" evidence="3">
    <location>
        <begin position="82"/>
        <end position="156"/>
    </location>
</feature>
<feature type="coiled-coil region" evidence="1">
    <location>
        <begin position="146"/>
        <end position="173"/>
    </location>
</feature>
<accession>A0A1J3D440</accession>
<proteinExistence type="predicted"/>
<name>A0A1J3D440_NOCCA</name>
<dbReference type="SMART" id="SM01227">
    <property type="entry name" value="GCK"/>
    <property type="match status" value="1"/>
</dbReference>
<feature type="region of interest" description="Disordered" evidence="2">
    <location>
        <begin position="1"/>
        <end position="81"/>
    </location>
</feature>
<dbReference type="EMBL" id="GEVI01019456">
    <property type="protein sequence ID" value="JAU12864.1"/>
    <property type="molecule type" value="Transcribed_RNA"/>
</dbReference>
<keyword evidence="1" id="KW-0175">Coiled coil</keyword>
<dbReference type="PANTHER" id="PTHR34357">
    <property type="entry name" value="F7A19.14 PROTEIN-RELATED"/>
    <property type="match status" value="1"/>
</dbReference>
<dbReference type="Gene3D" id="1.10.287.2900">
    <property type="match status" value="1"/>
</dbReference>
<gene>
    <name evidence="4" type="ORF">GA_TR19586_c0_g1_i1_g.64728</name>
</gene>
<organism evidence="4">
    <name type="scientific">Noccaea caerulescens</name>
    <name type="common">Alpine penny-cress</name>
    <name type="synonym">Thlaspi caerulescens</name>
    <dbReference type="NCBI Taxonomy" id="107243"/>
    <lineage>
        <taxon>Eukaryota</taxon>
        <taxon>Viridiplantae</taxon>
        <taxon>Streptophyta</taxon>
        <taxon>Embryophyta</taxon>
        <taxon>Tracheophyta</taxon>
        <taxon>Spermatophyta</taxon>
        <taxon>Magnoliopsida</taxon>
        <taxon>eudicotyledons</taxon>
        <taxon>Gunneridae</taxon>
        <taxon>Pentapetalae</taxon>
        <taxon>rosids</taxon>
        <taxon>malvids</taxon>
        <taxon>Brassicales</taxon>
        <taxon>Brassicaceae</taxon>
        <taxon>Coluteocarpeae</taxon>
        <taxon>Noccaea</taxon>
    </lineage>
</organism>
<dbReference type="AlphaFoldDB" id="A0A1J3D440"/>
<dbReference type="Pfam" id="PF07802">
    <property type="entry name" value="GCK"/>
    <property type="match status" value="1"/>
</dbReference>
<sequence length="181" mass="20043">MGIMSSADPKTESSDSQSRNNEVPSEKLRDSSPSEELGDSDPSEKLGDSSTVWRDPVESNSPNEEEDSDQPKEGDAEGEEEGECGFCLFMKGGGCKESFTAWEICVEEAEKNKEDIVTKCMEVTSTLKKCMDEHSDYYQPILAAEKAAEEQVRKELEAEKKIAEEEEISEEEVAARKQAQG</sequence>
<dbReference type="InterPro" id="IPR012891">
    <property type="entry name" value="GCK_dom"/>
</dbReference>
<evidence type="ECO:0000256" key="1">
    <source>
        <dbReference type="SAM" id="Coils"/>
    </source>
</evidence>